<dbReference type="AlphaFoldDB" id="A0A9Q9MMK4"/>
<dbReference type="CDD" id="cd06587">
    <property type="entry name" value="VOC"/>
    <property type="match status" value="1"/>
</dbReference>
<organism evidence="2 3">
    <name type="scientific">Dactylosporangium aurantiacum</name>
    <dbReference type="NCBI Taxonomy" id="35754"/>
    <lineage>
        <taxon>Bacteria</taxon>
        <taxon>Bacillati</taxon>
        <taxon>Actinomycetota</taxon>
        <taxon>Actinomycetes</taxon>
        <taxon>Micromonosporales</taxon>
        <taxon>Micromonosporaceae</taxon>
        <taxon>Dactylosporangium</taxon>
    </lineage>
</organism>
<reference evidence="2" key="1">
    <citation type="submission" date="2021-04" db="EMBL/GenBank/DDBJ databases">
        <title>Dactylosporangium aurantiacum NRRL B-8018 full assembly.</title>
        <authorList>
            <person name="Hartkoorn R.C."/>
            <person name="Beaudoing E."/>
            <person name="Hot D."/>
        </authorList>
    </citation>
    <scope>NUCLEOTIDE SEQUENCE</scope>
    <source>
        <strain evidence="2">NRRL B-8018</strain>
    </source>
</reference>
<dbReference type="SUPFAM" id="SSF54593">
    <property type="entry name" value="Glyoxalase/Bleomycin resistance protein/Dihydroxybiphenyl dioxygenase"/>
    <property type="match status" value="1"/>
</dbReference>
<evidence type="ECO:0000313" key="3">
    <source>
        <dbReference type="Proteomes" id="UP001058003"/>
    </source>
</evidence>
<evidence type="ECO:0000313" key="2">
    <source>
        <dbReference type="EMBL" id="UWZ58271.1"/>
    </source>
</evidence>
<dbReference type="OrthoDB" id="5241041at2"/>
<feature type="domain" description="VOC" evidence="1">
    <location>
        <begin position="6"/>
        <end position="120"/>
    </location>
</feature>
<dbReference type="Proteomes" id="UP001058003">
    <property type="component" value="Chromosome"/>
</dbReference>
<accession>A0A9Q9MMK4</accession>
<dbReference type="InterPro" id="IPR004360">
    <property type="entry name" value="Glyas_Fos-R_dOase_dom"/>
</dbReference>
<dbReference type="KEGG" id="daur:Daura_20120"/>
<dbReference type="Pfam" id="PF00903">
    <property type="entry name" value="Glyoxalase"/>
    <property type="match status" value="1"/>
</dbReference>
<evidence type="ECO:0000259" key="1">
    <source>
        <dbReference type="PROSITE" id="PS51819"/>
    </source>
</evidence>
<proteinExistence type="predicted"/>
<dbReference type="RefSeq" id="WP_033361727.1">
    <property type="nucleotide sequence ID" value="NZ_CP073767.1"/>
</dbReference>
<dbReference type="InterPro" id="IPR037523">
    <property type="entry name" value="VOC_core"/>
</dbReference>
<gene>
    <name evidence="2" type="ORF">Daura_20120</name>
</gene>
<dbReference type="EMBL" id="CP073767">
    <property type="protein sequence ID" value="UWZ58271.1"/>
    <property type="molecule type" value="Genomic_DNA"/>
</dbReference>
<sequence>MLPTVEASVPVLYVNDIDRSQAFYALLGWSVLRTGGGGTASWRYLGSGEHTILLAAVQPRLITVELPLLVYFYLDDLEAALRSLADGGYQAERVGYPDHAPGGEARVLDPDGNVVLLGQRTAVAAADRKAATGAEARFSLIQRAAEAVSLRGGAPERCQVGQLDGTPCTAAAQVKLTDSWGDSVWGCTDHSEEVLLTVRGAFIAVEDAEGLGRFLQGRTARR</sequence>
<name>A0A9Q9MMK4_9ACTN</name>
<dbReference type="PROSITE" id="PS51819">
    <property type="entry name" value="VOC"/>
    <property type="match status" value="1"/>
</dbReference>
<dbReference type="InterPro" id="IPR029068">
    <property type="entry name" value="Glyas_Bleomycin-R_OHBP_Dase"/>
</dbReference>
<dbReference type="Gene3D" id="3.10.180.10">
    <property type="entry name" value="2,3-Dihydroxybiphenyl 1,2-Dioxygenase, domain 1"/>
    <property type="match status" value="1"/>
</dbReference>
<protein>
    <submittedName>
        <fullName evidence="2">VOC family protein</fullName>
    </submittedName>
</protein>
<keyword evidence="3" id="KW-1185">Reference proteome</keyword>